<dbReference type="GO" id="GO:0046961">
    <property type="term" value="F:proton-transporting ATPase activity, rotational mechanism"/>
    <property type="evidence" value="ECO:0007669"/>
    <property type="project" value="InterPro"/>
</dbReference>
<feature type="region of interest" description="Disordered" evidence="9">
    <location>
        <begin position="1"/>
        <end position="34"/>
    </location>
</feature>
<comment type="subcellular location">
    <subcellularLocation>
        <location evidence="1">Endomembrane system</location>
        <topology evidence="1">Multi-pass membrane protein</topology>
    </subcellularLocation>
</comment>
<evidence type="ECO:0000313" key="12">
    <source>
        <dbReference type="Proteomes" id="UP000658997"/>
    </source>
</evidence>
<keyword evidence="8 10" id="KW-0472">Membrane</keyword>
<evidence type="ECO:0000256" key="7">
    <source>
        <dbReference type="ARBA" id="ARBA00023065"/>
    </source>
</evidence>
<protein>
    <submittedName>
        <fullName evidence="11">Related to vacuolar ATP synthase subunit H</fullName>
    </submittedName>
</protein>
<name>A0A8H8QS30_9BASI</name>
<sequence length="187" mass="20164">MSTLGNTEVSSANDNDPAGSQSDEGSGKIDLEPAPSARNARTLPLSTIHTSPSRLHLHNFVTIALLASVNSDSVHSIHIPEAMSGWTTIWVFLIAAGASGAVWVTTPKGPNQVLIRTSVTIALTCMYLMWFIIYMAQLHPIVSKYQSFSRIEDDDLVLRLTTADAVLNFDYSAPAAAQNQSEATFDS</sequence>
<comment type="caution">
    <text evidence="11">The sequence shown here is derived from an EMBL/GenBank/DDBJ whole genome shotgun (WGS) entry which is preliminary data.</text>
</comment>
<dbReference type="AlphaFoldDB" id="A0A8H8QS30"/>
<dbReference type="GO" id="GO:0012505">
    <property type="term" value="C:endomembrane system"/>
    <property type="evidence" value="ECO:0007669"/>
    <property type="project" value="UniProtKB-SubCell"/>
</dbReference>
<evidence type="ECO:0000256" key="6">
    <source>
        <dbReference type="ARBA" id="ARBA00022989"/>
    </source>
</evidence>
<keyword evidence="7" id="KW-0406">Ion transport</keyword>
<dbReference type="Proteomes" id="UP000658997">
    <property type="component" value="Unassembled WGS sequence"/>
</dbReference>
<feature type="compositionally biased region" description="Polar residues" evidence="9">
    <location>
        <begin position="1"/>
        <end position="24"/>
    </location>
</feature>
<evidence type="ECO:0000256" key="8">
    <source>
        <dbReference type="ARBA" id="ARBA00023136"/>
    </source>
</evidence>
<comment type="similarity">
    <text evidence="2">Belongs to the V-ATPase e1/e2 subunit family.</text>
</comment>
<evidence type="ECO:0000256" key="5">
    <source>
        <dbReference type="ARBA" id="ARBA00022781"/>
    </source>
</evidence>
<organism evidence="11 12">
    <name type="scientific">Ustilago bromivora</name>
    <dbReference type="NCBI Taxonomy" id="307758"/>
    <lineage>
        <taxon>Eukaryota</taxon>
        <taxon>Fungi</taxon>
        <taxon>Dikarya</taxon>
        <taxon>Basidiomycota</taxon>
        <taxon>Ustilaginomycotina</taxon>
        <taxon>Ustilaginomycetes</taxon>
        <taxon>Ustilaginales</taxon>
        <taxon>Ustilaginaceae</taxon>
        <taxon>Ustilago</taxon>
    </lineage>
</organism>
<evidence type="ECO:0000256" key="9">
    <source>
        <dbReference type="SAM" id="MobiDB-lite"/>
    </source>
</evidence>
<evidence type="ECO:0000313" key="11">
    <source>
        <dbReference type="EMBL" id="SYW85300.1"/>
    </source>
</evidence>
<evidence type="ECO:0000256" key="2">
    <source>
        <dbReference type="ARBA" id="ARBA00008328"/>
    </source>
</evidence>
<dbReference type="PANTHER" id="PTHR12263">
    <property type="entry name" value="VACUOLAR ATP SYNTHASE SUBUNIT H"/>
    <property type="match status" value="1"/>
</dbReference>
<evidence type="ECO:0000256" key="10">
    <source>
        <dbReference type="SAM" id="Phobius"/>
    </source>
</evidence>
<keyword evidence="3" id="KW-0813">Transport</keyword>
<gene>
    <name evidence="11" type="ORF">UBRO2_05772</name>
</gene>
<feature type="transmembrane region" description="Helical" evidence="10">
    <location>
        <begin position="89"/>
        <end position="106"/>
    </location>
</feature>
<dbReference type="Pfam" id="PF05493">
    <property type="entry name" value="ATP_synt_H"/>
    <property type="match status" value="1"/>
</dbReference>
<keyword evidence="12" id="KW-1185">Reference proteome</keyword>
<dbReference type="GO" id="GO:0007035">
    <property type="term" value="P:vacuolar acidification"/>
    <property type="evidence" value="ECO:0007669"/>
    <property type="project" value="TreeGrafter"/>
</dbReference>
<reference evidence="11" key="1">
    <citation type="submission" date="2018-08" db="EMBL/GenBank/DDBJ databases">
        <authorList>
            <person name="Guldener U."/>
        </authorList>
    </citation>
    <scope>NUCLEOTIDE SEQUENCE</scope>
    <source>
        <strain evidence="11">UB2</strain>
    </source>
</reference>
<accession>A0A8H8QS30</accession>
<evidence type="ECO:0000256" key="3">
    <source>
        <dbReference type="ARBA" id="ARBA00022448"/>
    </source>
</evidence>
<keyword evidence="6 10" id="KW-1133">Transmembrane helix</keyword>
<proteinExistence type="inferred from homology"/>
<evidence type="ECO:0000256" key="4">
    <source>
        <dbReference type="ARBA" id="ARBA00022692"/>
    </source>
</evidence>
<dbReference type="InterPro" id="IPR008389">
    <property type="entry name" value="ATPase_V0-cplx_e1/e2_su"/>
</dbReference>
<keyword evidence="5" id="KW-0375">Hydrogen ion transport</keyword>
<dbReference type="GO" id="GO:0000220">
    <property type="term" value="C:vacuolar proton-transporting V-type ATPase, V0 domain"/>
    <property type="evidence" value="ECO:0007669"/>
    <property type="project" value="TreeGrafter"/>
</dbReference>
<dbReference type="PANTHER" id="PTHR12263:SF0">
    <property type="entry name" value="V-TYPE PROTON ATPASE SUBUNIT"/>
    <property type="match status" value="1"/>
</dbReference>
<evidence type="ECO:0000256" key="1">
    <source>
        <dbReference type="ARBA" id="ARBA00004127"/>
    </source>
</evidence>
<keyword evidence="4 10" id="KW-0812">Transmembrane</keyword>
<feature type="transmembrane region" description="Helical" evidence="10">
    <location>
        <begin position="113"/>
        <end position="136"/>
    </location>
</feature>
<dbReference type="EMBL" id="ULHB01000207">
    <property type="protein sequence ID" value="SYW85300.1"/>
    <property type="molecule type" value="Genomic_DNA"/>
</dbReference>